<keyword evidence="5 8" id="KW-0804">Transcription</keyword>
<keyword evidence="7" id="KW-0137">Centromere</keyword>
<dbReference type="GO" id="GO:0000993">
    <property type="term" value="F:RNA polymerase II complex binding"/>
    <property type="evidence" value="ECO:0007669"/>
    <property type="project" value="TreeGrafter"/>
</dbReference>
<dbReference type="EMBL" id="LN483167">
    <property type="protein sequence ID" value="CDZ96831.1"/>
    <property type="molecule type" value="Genomic_DNA"/>
</dbReference>
<dbReference type="InterPro" id="IPR009287">
    <property type="entry name" value="Spt4"/>
</dbReference>
<evidence type="ECO:0000313" key="10">
    <source>
        <dbReference type="EMBL" id="CDZ96831.1"/>
    </source>
</evidence>
<evidence type="ECO:0000256" key="7">
    <source>
        <dbReference type="ARBA" id="ARBA00023328"/>
    </source>
</evidence>
<name>A0A0F7SEJ2_PHARH</name>
<dbReference type="CDD" id="cd07973">
    <property type="entry name" value="Spt4"/>
    <property type="match status" value="1"/>
</dbReference>
<evidence type="ECO:0000259" key="9">
    <source>
        <dbReference type="SMART" id="SM01389"/>
    </source>
</evidence>
<dbReference type="InterPro" id="IPR022800">
    <property type="entry name" value="Spt4/RpoE2_Znf"/>
</dbReference>
<evidence type="ECO:0000256" key="1">
    <source>
        <dbReference type="ARBA" id="ARBA00004123"/>
    </source>
</evidence>
<comment type="similarity">
    <text evidence="3 8">Belongs to the SPT4 family.</text>
</comment>
<sequence>MSKSTRNAVLPSQKAKRRACLYCSILLSPGDFKKRGCPNCDEILQMKGSSDRVSQCTSAQYDGIIAVMRDGSWVAKWQRTEDYVRGLYAARVMGKLPDEVIDELEAGGYIYQRRDEMGDE</sequence>
<dbReference type="GO" id="GO:0032044">
    <property type="term" value="C:DSIF complex"/>
    <property type="evidence" value="ECO:0007669"/>
    <property type="project" value="TreeGrafter"/>
</dbReference>
<evidence type="ECO:0000256" key="8">
    <source>
        <dbReference type="PIRNR" id="PIRNR025023"/>
    </source>
</evidence>
<dbReference type="PIRSF" id="PIRSF025023">
    <property type="entry name" value="Spt4"/>
    <property type="match status" value="1"/>
</dbReference>
<dbReference type="SMART" id="SM01389">
    <property type="entry name" value="Spt4"/>
    <property type="match status" value="1"/>
</dbReference>
<dbReference type="SUPFAM" id="SSF63393">
    <property type="entry name" value="RNA polymerase subunits"/>
    <property type="match status" value="1"/>
</dbReference>
<dbReference type="Pfam" id="PF06093">
    <property type="entry name" value="Spt4"/>
    <property type="match status" value="1"/>
</dbReference>
<evidence type="ECO:0000256" key="2">
    <source>
        <dbReference type="ARBA" id="ARBA00004584"/>
    </source>
</evidence>
<comment type="function">
    <text evidence="8">The SPT4-SPT5 complex mediates both activation and inhibition of transcription elongation, and plays a role in pre-mRNA processing. This complex seems to be important for the stability of the RNA polymerase II elongation machinery on the chromatin template but not for the inherent ability of this machinery to translocate down the gene.</text>
</comment>
<reference evidence="10" key="1">
    <citation type="submission" date="2014-08" db="EMBL/GenBank/DDBJ databases">
        <authorList>
            <person name="Sharma Rahul"/>
            <person name="Thines Marco"/>
        </authorList>
    </citation>
    <scope>NUCLEOTIDE SEQUENCE</scope>
</reference>
<dbReference type="GO" id="GO:0008270">
    <property type="term" value="F:zinc ion binding"/>
    <property type="evidence" value="ECO:0007669"/>
    <property type="project" value="InterPro"/>
</dbReference>
<evidence type="ECO:0000256" key="6">
    <source>
        <dbReference type="ARBA" id="ARBA00023242"/>
    </source>
</evidence>
<organism evidence="10">
    <name type="scientific">Phaffia rhodozyma</name>
    <name type="common">Yeast</name>
    <name type="synonym">Xanthophyllomyces dendrorhous</name>
    <dbReference type="NCBI Taxonomy" id="264483"/>
    <lineage>
        <taxon>Eukaryota</taxon>
        <taxon>Fungi</taxon>
        <taxon>Dikarya</taxon>
        <taxon>Basidiomycota</taxon>
        <taxon>Agaricomycotina</taxon>
        <taxon>Tremellomycetes</taxon>
        <taxon>Cystofilobasidiales</taxon>
        <taxon>Mrakiaceae</taxon>
        <taxon>Phaffia</taxon>
    </lineage>
</organism>
<evidence type="ECO:0000256" key="3">
    <source>
        <dbReference type="ARBA" id="ARBA00010464"/>
    </source>
</evidence>
<feature type="domain" description="Spt4/RpoE2 zinc finger" evidence="9">
    <location>
        <begin position="17"/>
        <end position="93"/>
    </location>
</feature>
<comment type="subcellular location">
    <subcellularLocation>
        <location evidence="2">Chromosome</location>
        <location evidence="2">Centromere</location>
    </subcellularLocation>
    <subcellularLocation>
        <location evidence="1 8">Nucleus</location>
    </subcellularLocation>
</comment>
<evidence type="ECO:0000256" key="4">
    <source>
        <dbReference type="ARBA" id="ARBA00020182"/>
    </source>
</evidence>
<keyword evidence="6 8" id="KW-0539">Nucleus</keyword>
<dbReference type="Gene3D" id="3.30.40.210">
    <property type="match status" value="1"/>
</dbReference>
<dbReference type="GO" id="GO:0000775">
    <property type="term" value="C:chromosome, centromeric region"/>
    <property type="evidence" value="ECO:0007669"/>
    <property type="project" value="UniProtKB-SubCell"/>
</dbReference>
<dbReference type="InterPro" id="IPR038510">
    <property type="entry name" value="Spt4_sf"/>
</dbReference>
<dbReference type="PANTHER" id="PTHR12882:SF1">
    <property type="entry name" value="TRANSCRIPTION ELONGATION FACTOR SPT4"/>
    <property type="match status" value="1"/>
</dbReference>
<accession>A0A0F7SEJ2</accession>
<dbReference type="GO" id="GO:0140673">
    <property type="term" value="P:transcription elongation-coupled chromatin remodeling"/>
    <property type="evidence" value="ECO:0007669"/>
    <property type="project" value="InterPro"/>
</dbReference>
<dbReference type="AlphaFoldDB" id="A0A0F7SEJ2"/>
<dbReference type="GO" id="GO:0006355">
    <property type="term" value="P:regulation of DNA-templated transcription"/>
    <property type="evidence" value="ECO:0007669"/>
    <property type="project" value="InterPro"/>
</dbReference>
<proteinExistence type="inferred from homology"/>
<evidence type="ECO:0000256" key="5">
    <source>
        <dbReference type="ARBA" id="ARBA00023163"/>
    </source>
</evidence>
<protein>
    <recommendedName>
        <fullName evidence="4 8">Transcription elongation factor SPT4</fullName>
    </recommendedName>
</protein>
<dbReference type="InterPro" id="IPR029040">
    <property type="entry name" value="RPABC4/Spt4"/>
</dbReference>
<dbReference type="PANTHER" id="PTHR12882">
    <property type="entry name" value="SUPPRESSOR OF TY 4"/>
    <property type="match status" value="1"/>
</dbReference>